<accession>A0ABT1Y8B4</accession>
<evidence type="ECO:0000313" key="5">
    <source>
        <dbReference type="Proteomes" id="UP001524944"/>
    </source>
</evidence>
<keyword evidence="1" id="KW-0633">Potassium transport</keyword>
<dbReference type="Proteomes" id="UP001524944">
    <property type="component" value="Unassembled WGS sequence"/>
</dbReference>
<dbReference type="Gene3D" id="3.40.50.720">
    <property type="entry name" value="NAD(P)-binding Rossmann-like Domain"/>
    <property type="match status" value="1"/>
</dbReference>
<dbReference type="InterPro" id="IPR003148">
    <property type="entry name" value="RCK_N"/>
</dbReference>
<proteinExistence type="predicted"/>
<dbReference type="InterPro" id="IPR036291">
    <property type="entry name" value="NAD(P)-bd_dom_sf"/>
</dbReference>
<comment type="caution">
    <text evidence="4">The sequence shown here is derived from an EMBL/GenBank/DDBJ whole genome shotgun (WGS) entry which is preliminary data.</text>
</comment>
<dbReference type="PANTHER" id="PTHR43833:SF8">
    <property type="entry name" value="TRK SYSTEM POTASSIUM UPTAKE PROTEIN TRKA"/>
    <property type="match status" value="1"/>
</dbReference>
<dbReference type="PANTHER" id="PTHR43833">
    <property type="entry name" value="POTASSIUM CHANNEL PROTEIN 2-RELATED-RELATED"/>
    <property type="match status" value="1"/>
</dbReference>
<dbReference type="PROSITE" id="PS51201">
    <property type="entry name" value="RCK_N"/>
    <property type="match status" value="1"/>
</dbReference>
<evidence type="ECO:0000256" key="2">
    <source>
        <dbReference type="ARBA" id="ARBA00022958"/>
    </source>
</evidence>
<keyword evidence="2" id="KW-0630">Potassium</keyword>
<dbReference type="SUPFAM" id="SSF51735">
    <property type="entry name" value="NAD(P)-binding Rossmann-fold domains"/>
    <property type="match status" value="1"/>
</dbReference>
<dbReference type="InterPro" id="IPR050721">
    <property type="entry name" value="Trk_Ktr_HKT_K-transport"/>
</dbReference>
<sequence length="152" mass="16557">MKLFEKKEKTNYTVIIGCGHFGSSLANTLCNEGGVVLVVDSNNGAFSKLVAPLLYLGFTTLIGDATDIDVLLEAQVEKATAVIVATNNDNTNIMIAQIVKELFKNERVIAKLNDTERECVYRKLGIDTISPAALFVKESCGWLTDAQKEVDV</sequence>
<organism evidence="4 5">
    <name type="scientific">Dehalobacterium formicoaceticum</name>
    <dbReference type="NCBI Taxonomy" id="51515"/>
    <lineage>
        <taxon>Bacteria</taxon>
        <taxon>Bacillati</taxon>
        <taxon>Bacillota</taxon>
        <taxon>Clostridia</taxon>
        <taxon>Eubacteriales</taxon>
        <taxon>Peptococcaceae</taxon>
        <taxon>Dehalobacterium</taxon>
    </lineage>
</organism>
<keyword evidence="1" id="KW-0406">Ion transport</keyword>
<dbReference type="RefSeq" id="WP_257914254.1">
    <property type="nucleotide sequence ID" value="NZ_JANPWE010000019.1"/>
</dbReference>
<dbReference type="Pfam" id="PF02254">
    <property type="entry name" value="TrkA_N"/>
    <property type="match status" value="1"/>
</dbReference>
<keyword evidence="5" id="KW-1185">Reference proteome</keyword>
<gene>
    <name evidence="4" type="ORF">NVS47_16760</name>
</gene>
<dbReference type="EMBL" id="JANPWE010000019">
    <property type="protein sequence ID" value="MCR6547140.1"/>
    <property type="molecule type" value="Genomic_DNA"/>
</dbReference>
<dbReference type="PRINTS" id="PR00335">
    <property type="entry name" value="KUPTAKETRKA"/>
</dbReference>
<protein>
    <submittedName>
        <fullName evidence="4">TrkA family potassium uptake protein</fullName>
    </submittedName>
</protein>
<dbReference type="InterPro" id="IPR006036">
    <property type="entry name" value="K_uptake_TrkA"/>
</dbReference>
<evidence type="ECO:0000259" key="3">
    <source>
        <dbReference type="PROSITE" id="PS51201"/>
    </source>
</evidence>
<reference evidence="4 5" key="1">
    <citation type="submission" date="2022-08" db="EMBL/GenBank/DDBJ databases">
        <title>Proteogenomics of the novel Dehalobacterium formicoaceticum strain EZ94 highlights a key role of methyltransferases during anaerobic dichloromethane degradation.</title>
        <authorList>
            <person name="Wasmund K."/>
        </authorList>
    </citation>
    <scope>NUCLEOTIDE SEQUENCE [LARGE SCALE GENOMIC DNA]</scope>
    <source>
        <strain evidence="4 5">EZ94</strain>
    </source>
</reference>
<evidence type="ECO:0000256" key="1">
    <source>
        <dbReference type="ARBA" id="ARBA00022538"/>
    </source>
</evidence>
<evidence type="ECO:0000313" key="4">
    <source>
        <dbReference type="EMBL" id="MCR6547140.1"/>
    </source>
</evidence>
<feature type="domain" description="RCK N-terminal" evidence="3">
    <location>
        <begin position="10"/>
        <end position="131"/>
    </location>
</feature>
<name>A0ABT1Y8B4_9FIRM</name>
<keyword evidence="1" id="KW-0813">Transport</keyword>